<dbReference type="GO" id="GO:0003824">
    <property type="term" value="F:catalytic activity"/>
    <property type="evidence" value="ECO:0007669"/>
    <property type="project" value="InterPro"/>
</dbReference>
<dbReference type="Pfam" id="PF00668">
    <property type="entry name" value="Condensation"/>
    <property type="match status" value="1"/>
</dbReference>
<dbReference type="SUPFAM" id="SSF47336">
    <property type="entry name" value="ACP-like"/>
    <property type="match status" value="1"/>
</dbReference>
<accession>A0A167CLJ5</accession>
<dbReference type="Gene3D" id="2.30.38.10">
    <property type="entry name" value="Luciferase, Domain 3"/>
    <property type="match status" value="1"/>
</dbReference>
<dbReference type="InterPro" id="IPR044894">
    <property type="entry name" value="TubC_N_sf"/>
</dbReference>
<organism evidence="2 3">
    <name type="scientific">Pseudoalteromonas luteoviolacea NCIMB 1942</name>
    <dbReference type="NCBI Taxonomy" id="1365253"/>
    <lineage>
        <taxon>Bacteria</taxon>
        <taxon>Pseudomonadati</taxon>
        <taxon>Pseudomonadota</taxon>
        <taxon>Gammaproteobacteria</taxon>
        <taxon>Alteromonadales</taxon>
        <taxon>Pseudoalteromonadaceae</taxon>
        <taxon>Pseudoalteromonas</taxon>
    </lineage>
</organism>
<dbReference type="Gene3D" id="1.10.10.1830">
    <property type="entry name" value="Non-ribosomal peptide synthase, adenylation domain"/>
    <property type="match status" value="1"/>
</dbReference>
<dbReference type="InterPro" id="IPR025110">
    <property type="entry name" value="AMP-bd_C"/>
</dbReference>
<dbReference type="EMBL" id="AUXT01000151">
    <property type="protein sequence ID" value="KZN47806.1"/>
    <property type="molecule type" value="Genomic_DNA"/>
</dbReference>
<feature type="domain" description="Carrier" evidence="1">
    <location>
        <begin position="1038"/>
        <end position="1113"/>
    </location>
</feature>
<dbReference type="Pfam" id="PF00550">
    <property type="entry name" value="PP-binding"/>
    <property type="match status" value="1"/>
</dbReference>
<dbReference type="CDD" id="cd19531">
    <property type="entry name" value="LCL_NRPS-like"/>
    <property type="match status" value="1"/>
</dbReference>
<gene>
    <name evidence="2" type="ORF">N482_08825</name>
</gene>
<dbReference type="Gene3D" id="3.30.559.30">
    <property type="entry name" value="Nonribosomal peptide synthetase, condensation domain"/>
    <property type="match status" value="1"/>
</dbReference>
<dbReference type="Pfam" id="PF00501">
    <property type="entry name" value="AMP-binding"/>
    <property type="match status" value="1"/>
</dbReference>
<dbReference type="GO" id="GO:0043041">
    <property type="term" value="P:amino acid activation for nonribosomal peptide biosynthetic process"/>
    <property type="evidence" value="ECO:0007669"/>
    <property type="project" value="TreeGrafter"/>
</dbReference>
<dbReference type="InterPro" id="IPR041464">
    <property type="entry name" value="TubC_N"/>
</dbReference>
<dbReference type="InterPro" id="IPR000873">
    <property type="entry name" value="AMP-dep_synth/lig_dom"/>
</dbReference>
<dbReference type="InterPro" id="IPR036736">
    <property type="entry name" value="ACP-like_sf"/>
</dbReference>
<dbReference type="PANTHER" id="PTHR45527:SF1">
    <property type="entry name" value="FATTY ACID SYNTHASE"/>
    <property type="match status" value="1"/>
</dbReference>
<dbReference type="SUPFAM" id="SSF52777">
    <property type="entry name" value="CoA-dependent acyltransferases"/>
    <property type="match status" value="2"/>
</dbReference>
<dbReference type="Gene3D" id="3.30.300.30">
    <property type="match status" value="1"/>
</dbReference>
<dbReference type="Proteomes" id="UP000076587">
    <property type="component" value="Unassembled WGS sequence"/>
</dbReference>
<dbReference type="Pfam" id="PF13193">
    <property type="entry name" value="AMP-binding_C"/>
    <property type="match status" value="1"/>
</dbReference>
<dbReference type="PROSITE" id="PS50075">
    <property type="entry name" value="CARRIER"/>
    <property type="match status" value="1"/>
</dbReference>
<dbReference type="FunFam" id="3.40.50.980:FF:000001">
    <property type="entry name" value="Non-ribosomal peptide synthetase"/>
    <property type="match status" value="1"/>
</dbReference>
<evidence type="ECO:0000313" key="3">
    <source>
        <dbReference type="Proteomes" id="UP000076587"/>
    </source>
</evidence>
<dbReference type="Gene3D" id="1.10.1200.10">
    <property type="entry name" value="ACP-like"/>
    <property type="match status" value="1"/>
</dbReference>
<dbReference type="Pfam" id="PF18563">
    <property type="entry name" value="TubC_N"/>
    <property type="match status" value="1"/>
</dbReference>
<dbReference type="Gene3D" id="3.40.50.980">
    <property type="match status" value="2"/>
</dbReference>
<protein>
    <recommendedName>
        <fullName evidence="1">Carrier domain-containing protein</fullName>
    </recommendedName>
</protein>
<dbReference type="InterPro" id="IPR009081">
    <property type="entry name" value="PP-bd_ACP"/>
</dbReference>
<dbReference type="InterPro" id="IPR001242">
    <property type="entry name" value="Condensation_dom"/>
</dbReference>
<dbReference type="InterPro" id="IPR010071">
    <property type="entry name" value="AA_adenyl_dom"/>
</dbReference>
<dbReference type="InterPro" id="IPR045851">
    <property type="entry name" value="AMP-bd_C_sf"/>
</dbReference>
<dbReference type="AlphaFoldDB" id="A0A167CLJ5"/>
<dbReference type="GO" id="GO:0031177">
    <property type="term" value="F:phosphopantetheine binding"/>
    <property type="evidence" value="ECO:0007669"/>
    <property type="project" value="TreeGrafter"/>
</dbReference>
<dbReference type="RefSeq" id="WP_063376894.1">
    <property type="nucleotide sequence ID" value="NZ_AUXT01000151.1"/>
</dbReference>
<dbReference type="Gene3D" id="3.30.559.10">
    <property type="entry name" value="Chloramphenicol acetyltransferase-like domain"/>
    <property type="match status" value="1"/>
</dbReference>
<dbReference type="PANTHER" id="PTHR45527">
    <property type="entry name" value="NONRIBOSOMAL PEPTIDE SYNTHETASE"/>
    <property type="match status" value="1"/>
</dbReference>
<evidence type="ECO:0000259" key="1">
    <source>
        <dbReference type="PROSITE" id="PS50075"/>
    </source>
</evidence>
<dbReference type="PATRIC" id="fig|1365253.3.peg.2173"/>
<dbReference type="InterPro" id="IPR023213">
    <property type="entry name" value="CAT-like_dom_sf"/>
</dbReference>
<reference evidence="2 3" key="1">
    <citation type="submission" date="2013-07" db="EMBL/GenBank/DDBJ databases">
        <title>Comparative Genomic and Metabolomic Analysis of Twelve Strains of Pseudoalteromonas luteoviolacea.</title>
        <authorList>
            <person name="Vynne N.G."/>
            <person name="Mansson M."/>
            <person name="Gram L."/>
        </authorList>
    </citation>
    <scope>NUCLEOTIDE SEQUENCE [LARGE SCALE GENOMIC DNA]</scope>
    <source>
        <strain evidence="2 3">NCIMB 1942</strain>
    </source>
</reference>
<dbReference type="GO" id="GO:0005737">
    <property type="term" value="C:cytoplasm"/>
    <property type="evidence" value="ECO:0007669"/>
    <property type="project" value="TreeGrafter"/>
</dbReference>
<evidence type="ECO:0000313" key="2">
    <source>
        <dbReference type="EMBL" id="KZN47806.1"/>
    </source>
</evidence>
<dbReference type="GO" id="GO:0044550">
    <property type="term" value="P:secondary metabolite biosynthetic process"/>
    <property type="evidence" value="ECO:0007669"/>
    <property type="project" value="TreeGrafter"/>
</dbReference>
<sequence>MEEIRALLDNAHKNGLQLWLHENNLRYRCSKGRPDNEILEQLKQHKAAIIEFLQKPLIDKSSTIERTQRPESLPLSHNQEALWLLEQIGDTGTAYNASFSIRVGGYLDFKALKQAIEGMVANHEVLRMHFEEEINGNLKLKVLPASEVVNAVEYVELQRLDGSDLDCQLQTWFAQRVTIPFTLDKEPLLRIHVLKISQLEHYILFNMHHCITDGTSSEIMKEELAARYTCIKAGKPYIQDDSQPQFADYAVWQRSFLDGCNNKDQMSYWHETLAGKEEVINLPYDRKPPLVPTYDGAFHEFELDLQTSDAVSRFCQSFKLTPFMFFLGTFQLLLARISGQQDITVGTVHSGRNHSQVGEMLGYFVNLLVLRSDVSKDITFIDFCEQLKKTVFGAFENSDIPFHMLVAELQSHRDSTRHPLFQVLFSYQSAAEVNLPVMSDLSVTDYELPDPTSKYEITLIVCETEEGFTGGFEYNIDLFEAESIVRFCQYWKQLVSLVLESYNQPLGTLALQDQHRYLQWLEQYQTKSDVPSQALTIMEAFESQVVKNSNLPALYDGDVSYTYEQLNNRANQLATYLCNKGAGPEVVVGICLNRNVDLIVSILATLKTGAAYLPMDPVYPEERIAYMLEDSKSHLVVTHSEHQGLYASSEIDLIVIDQVQAEIECQSVHFELKAQNPKAAAYWLYTSGSTGRPKGVVIEQCNALNLITWAQNQFTNERAHKVLFSTSICFDLSIYELFFPLLSGGSLIVTRDMLAIAEEPLATSPKLLNTVPSILLSLLDADVLPNSVETINLAGEALSLSVVDKLFKKRPDIKLYNLYGPSECTTYATYSEINKEENSNITIGYPVLNTQVYVLDDNFATVPIGVSGEIYIGGESVGRGYAHKPALTAEKFLPNPLSNQGARLYATGDIGRYKASGELEYLGRSDHQVKVRGHRIELGEVEQCLEHHSSVKQAIVKVDELSAQQSIIVAYITYAEAAEDLSEDMLTRHVTKYLPIYMLPDVFVFINEVPLTLSGKVNRAALPKPDFLAGQRAKEFIAPATDMECYLASIWEDVLNVEGIGILDDFFALGGNSLLALRVILLFTEEQSTPLTIRDLFNFSTIKGLSGLIEENIAAGLVSTQPAMKISKIDRSQRYVK</sequence>
<name>A0A167CLJ5_9GAMM</name>
<proteinExistence type="predicted"/>
<dbReference type="NCBIfam" id="TIGR01733">
    <property type="entry name" value="AA-adenyl-dom"/>
    <property type="match status" value="1"/>
</dbReference>
<dbReference type="SUPFAM" id="SSF56801">
    <property type="entry name" value="Acetyl-CoA synthetase-like"/>
    <property type="match status" value="1"/>
</dbReference>
<comment type="caution">
    <text evidence="2">The sequence shown here is derived from an EMBL/GenBank/DDBJ whole genome shotgun (WGS) entry which is preliminary data.</text>
</comment>